<keyword evidence="3" id="KW-1185">Reference proteome</keyword>
<name>A0A133ZZ03_9FIRM</name>
<sequence>MLGWVDFFSPLFICGLSVNLKFWKQFKWMIKLKSFEEFFYRPGLKDGLNIKSTVKSILEMLSGNIRGG</sequence>
<keyword evidence="1" id="KW-1133">Transmembrane helix</keyword>
<reference evidence="3" key="1">
    <citation type="submission" date="2016-01" db="EMBL/GenBank/DDBJ databases">
        <authorList>
            <person name="Mitreva M."/>
            <person name="Pepin K.H."/>
            <person name="Mihindukulasuriya K.A."/>
            <person name="Fulton R."/>
            <person name="Fronick C."/>
            <person name="O'Laughlin M."/>
            <person name="Miner T."/>
            <person name="Herter B."/>
            <person name="Rosa B.A."/>
            <person name="Cordes M."/>
            <person name="Tomlinson C."/>
            <person name="Wollam A."/>
            <person name="Palsikar V.B."/>
            <person name="Mardis E.R."/>
            <person name="Wilson R.K."/>
        </authorList>
    </citation>
    <scope>NUCLEOTIDE SEQUENCE [LARGE SCALE GENOMIC DNA]</scope>
    <source>
        <strain evidence="3">DNF00896</strain>
    </source>
</reference>
<gene>
    <name evidence="2" type="ORF">HMPREF1866_00422</name>
</gene>
<organism evidence="2 3">
    <name type="scientific">Lachnoanaerobaculum saburreum</name>
    <dbReference type="NCBI Taxonomy" id="467210"/>
    <lineage>
        <taxon>Bacteria</taxon>
        <taxon>Bacillati</taxon>
        <taxon>Bacillota</taxon>
        <taxon>Clostridia</taxon>
        <taxon>Lachnospirales</taxon>
        <taxon>Lachnospiraceae</taxon>
        <taxon>Lachnoanaerobaculum</taxon>
    </lineage>
</organism>
<accession>A0A133ZZ03</accession>
<keyword evidence="1" id="KW-0812">Transmembrane</keyword>
<dbReference type="PATRIC" id="fig|467210.3.peg.417"/>
<evidence type="ECO:0000313" key="3">
    <source>
        <dbReference type="Proteomes" id="UP000070394"/>
    </source>
</evidence>
<evidence type="ECO:0000256" key="1">
    <source>
        <dbReference type="SAM" id="Phobius"/>
    </source>
</evidence>
<protein>
    <submittedName>
        <fullName evidence="2">Uncharacterized protein</fullName>
    </submittedName>
</protein>
<dbReference type="STRING" id="467210.HMPREF1866_00422"/>
<dbReference type="EMBL" id="LSDA01000011">
    <property type="protein sequence ID" value="KXB60641.1"/>
    <property type="molecule type" value="Genomic_DNA"/>
</dbReference>
<comment type="caution">
    <text evidence="2">The sequence shown here is derived from an EMBL/GenBank/DDBJ whole genome shotgun (WGS) entry which is preliminary data.</text>
</comment>
<evidence type="ECO:0000313" key="2">
    <source>
        <dbReference type="EMBL" id="KXB60641.1"/>
    </source>
</evidence>
<dbReference type="Proteomes" id="UP000070394">
    <property type="component" value="Unassembled WGS sequence"/>
</dbReference>
<proteinExistence type="predicted"/>
<keyword evidence="1" id="KW-0472">Membrane</keyword>
<dbReference type="AlphaFoldDB" id="A0A133ZZ03"/>
<feature type="transmembrane region" description="Helical" evidence="1">
    <location>
        <begin position="6"/>
        <end position="23"/>
    </location>
</feature>